<gene>
    <name evidence="1" type="ORF">F4820DRAFT_464602</name>
</gene>
<proteinExistence type="predicted"/>
<dbReference type="Proteomes" id="UP001497700">
    <property type="component" value="Unassembled WGS sequence"/>
</dbReference>
<evidence type="ECO:0000313" key="2">
    <source>
        <dbReference type="Proteomes" id="UP001497700"/>
    </source>
</evidence>
<comment type="caution">
    <text evidence="1">The sequence shown here is derived from an EMBL/GenBank/DDBJ whole genome shotgun (WGS) entry which is preliminary data.</text>
</comment>
<evidence type="ECO:0000313" key="1">
    <source>
        <dbReference type="EMBL" id="KAI4869028.1"/>
    </source>
</evidence>
<protein>
    <submittedName>
        <fullName evidence="1">Uncharacterized protein</fullName>
    </submittedName>
</protein>
<organism evidence="1 2">
    <name type="scientific">Hypoxylon rubiginosum</name>
    <dbReference type="NCBI Taxonomy" id="110542"/>
    <lineage>
        <taxon>Eukaryota</taxon>
        <taxon>Fungi</taxon>
        <taxon>Dikarya</taxon>
        <taxon>Ascomycota</taxon>
        <taxon>Pezizomycotina</taxon>
        <taxon>Sordariomycetes</taxon>
        <taxon>Xylariomycetidae</taxon>
        <taxon>Xylariales</taxon>
        <taxon>Hypoxylaceae</taxon>
        <taxon>Hypoxylon</taxon>
    </lineage>
</organism>
<keyword evidence="2" id="KW-1185">Reference proteome</keyword>
<reference evidence="1 2" key="1">
    <citation type="journal article" date="2022" name="New Phytol.">
        <title>Ecological generalism drives hyperdiversity of secondary metabolite gene clusters in xylarialean endophytes.</title>
        <authorList>
            <person name="Franco M.E.E."/>
            <person name="Wisecaver J.H."/>
            <person name="Arnold A.E."/>
            <person name="Ju Y.M."/>
            <person name="Slot J.C."/>
            <person name="Ahrendt S."/>
            <person name="Moore L.P."/>
            <person name="Eastman K.E."/>
            <person name="Scott K."/>
            <person name="Konkel Z."/>
            <person name="Mondo S.J."/>
            <person name="Kuo A."/>
            <person name="Hayes R.D."/>
            <person name="Haridas S."/>
            <person name="Andreopoulos B."/>
            <person name="Riley R."/>
            <person name="LaButti K."/>
            <person name="Pangilinan J."/>
            <person name="Lipzen A."/>
            <person name="Amirebrahimi M."/>
            <person name="Yan J."/>
            <person name="Adam C."/>
            <person name="Keymanesh K."/>
            <person name="Ng V."/>
            <person name="Louie K."/>
            <person name="Northen T."/>
            <person name="Drula E."/>
            <person name="Henrissat B."/>
            <person name="Hsieh H.M."/>
            <person name="Youens-Clark K."/>
            <person name="Lutzoni F."/>
            <person name="Miadlikowska J."/>
            <person name="Eastwood D.C."/>
            <person name="Hamelin R.C."/>
            <person name="Grigoriev I.V."/>
            <person name="U'Ren J.M."/>
        </authorList>
    </citation>
    <scope>NUCLEOTIDE SEQUENCE [LARGE SCALE GENOMIC DNA]</scope>
    <source>
        <strain evidence="1 2">CBS 119005</strain>
    </source>
</reference>
<name>A0ACB9ZBV0_9PEZI</name>
<accession>A0ACB9ZBV0</accession>
<dbReference type="EMBL" id="MU393433">
    <property type="protein sequence ID" value="KAI4869028.1"/>
    <property type="molecule type" value="Genomic_DNA"/>
</dbReference>
<sequence>MVSSPNQAGVYALSIVLILASTIAIVLRYKARHIMAAAWKSDDWLVSSAMLLTWGLGIVLIYGASQGTIGTHTMTDPETGAVIVTSHENQISMFGAISQLLTVIALGTLKFGVVMFYRRIFTSNWFKKLSIAILILITLWSVAFFFATLFECNGRNLDLMWKSIQTFKDVCYKYKNVQLAHCVSDVVTDLIVLSMPLPEIWKLRMTTRQKVIISLIFLIGLLSTAAGTARLVIVAIDIVETTAGARDVRGVETNVLVYSYVEVGVGVVAACLPTLKPIFNSRSLDSLVASVRSEVSLGSMNSSSRDGKPNPTPNGSNDLEIFPYDGSNHTSNEISGAAGVHKPPVHSTNTILREDDWVVRSERVESNAV</sequence>